<dbReference type="Pfam" id="PF00691">
    <property type="entry name" value="OmpA"/>
    <property type="match status" value="1"/>
</dbReference>
<feature type="compositionally biased region" description="Low complexity" evidence="2">
    <location>
        <begin position="494"/>
        <end position="513"/>
    </location>
</feature>
<evidence type="ECO:0000256" key="1">
    <source>
        <dbReference type="PROSITE-ProRule" id="PRU00473"/>
    </source>
</evidence>
<comment type="caution">
    <text evidence="5">The sequence shown here is derived from an EMBL/GenBank/DDBJ whole genome shotgun (WGS) entry which is preliminary data.</text>
</comment>
<evidence type="ECO:0000313" key="5">
    <source>
        <dbReference type="EMBL" id="MFC0340276.1"/>
    </source>
</evidence>
<dbReference type="CDD" id="cd07185">
    <property type="entry name" value="OmpA_C-like"/>
    <property type="match status" value="1"/>
</dbReference>
<feature type="signal peptide" evidence="3">
    <location>
        <begin position="1"/>
        <end position="28"/>
    </location>
</feature>
<dbReference type="EMBL" id="JBHLWE010000017">
    <property type="protein sequence ID" value="MFC0340276.1"/>
    <property type="molecule type" value="Genomic_DNA"/>
</dbReference>
<feature type="compositionally biased region" description="Basic and acidic residues" evidence="2">
    <location>
        <begin position="576"/>
        <end position="586"/>
    </location>
</feature>
<dbReference type="Gene3D" id="3.30.1330.60">
    <property type="entry name" value="OmpA-like domain"/>
    <property type="match status" value="1"/>
</dbReference>
<feature type="compositionally biased region" description="Low complexity" evidence="2">
    <location>
        <begin position="187"/>
        <end position="274"/>
    </location>
</feature>
<feature type="compositionally biased region" description="Basic and acidic residues" evidence="2">
    <location>
        <begin position="521"/>
        <end position="531"/>
    </location>
</feature>
<organism evidence="5 6">
    <name type="scientific">Paracoccus niistensis</name>
    <dbReference type="NCBI Taxonomy" id="632935"/>
    <lineage>
        <taxon>Bacteria</taxon>
        <taxon>Pseudomonadati</taxon>
        <taxon>Pseudomonadota</taxon>
        <taxon>Alphaproteobacteria</taxon>
        <taxon>Rhodobacterales</taxon>
        <taxon>Paracoccaceae</taxon>
        <taxon>Paracoccus</taxon>
    </lineage>
</organism>
<feature type="domain" description="OmpA-like" evidence="4">
    <location>
        <begin position="757"/>
        <end position="881"/>
    </location>
</feature>
<keyword evidence="6" id="KW-1185">Reference proteome</keyword>
<feature type="compositionally biased region" description="Low complexity" evidence="2">
    <location>
        <begin position="284"/>
        <end position="351"/>
    </location>
</feature>
<feature type="region of interest" description="Disordered" evidence="2">
    <location>
        <begin position="558"/>
        <end position="586"/>
    </location>
</feature>
<evidence type="ECO:0000313" key="6">
    <source>
        <dbReference type="Proteomes" id="UP001589799"/>
    </source>
</evidence>
<gene>
    <name evidence="5" type="ORF">ACFFII_05800</name>
</gene>
<feature type="compositionally biased region" description="Basic and acidic residues" evidence="2">
    <location>
        <begin position="480"/>
        <end position="493"/>
    </location>
</feature>
<dbReference type="PROSITE" id="PS51123">
    <property type="entry name" value="OMPA_2"/>
    <property type="match status" value="1"/>
</dbReference>
<evidence type="ECO:0000256" key="3">
    <source>
        <dbReference type="SAM" id="SignalP"/>
    </source>
</evidence>
<dbReference type="InterPro" id="IPR036737">
    <property type="entry name" value="OmpA-like_sf"/>
</dbReference>
<evidence type="ECO:0000259" key="4">
    <source>
        <dbReference type="PROSITE" id="PS51123"/>
    </source>
</evidence>
<name>A0ABV6I213_9RHOB</name>
<dbReference type="RefSeq" id="WP_377697936.1">
    <property type="nucleotide sequence ID" value="NZ_JBHLWE010000017.1"/>
</dbReference>
<sequence>MPRTFFRNSTALALGLGLALPHASGAQALPAPDAARIAQARSGNMPELARMLDEEIRAGLKADDLNCLMNAPKPCPEGSPLFTPKGIAVQMVEDGSFVLAPAPQQVKRVDGEGRLVPADGKLYGAPRSEADLPAPVRVAQADGATATDAVPLPDAAAEDNASADAAAADAAAADAAAAAAAAEADAPVMAEEPAAEAPAPEPVAEAAPEPEPEAAAPAEAPAAAEEPAAGAEEPAVEAAAPEDTAEASAAAPEPAEAPVVEAEPAAEPPAQAAEAEPEDRAEAQPEAAPKPAEAPVVAAEPAAETPAQAAEEAAASPEAPTPAPQAQAAPETSEPAAAAEAPAAADAPSEADLARALAERSEGEASTDAAPAAESGAAASAASADRDAGAAPATEATSPAEATGQAAAESAATGGTATAPIVEGTVSEGSAPAAEAAAGAAATAAPAAEDAAPVVTEGAAATPTAPTDEELAAALAGAREVPEAEARPTDAAREAAAAAAAPAAAALAETAAPVTTSDTRQVTEETSRSATEDFLTDVRGALRQGDIPVVGGTQGATAPVVVGADGQPVTTDDAQAEARDSDDDRSNLENVLRQAVLPALAGLAVGQLLSNNRQVELNTGDRVVVTRPDGSQEIIKDDNALLLRPGSTVQTEEYADGSTRTIVTREDGSQVVTIRDADLRVLRRTLVQPNGTTTALIDETAQVAPVDVASLPPPARPVVVAPGQQLSEDALREALRRETQVDRTFTLGQIRNIPEVRALVAPVDIQAITFDTGSAAIKPDQAQALASLGRVIADSVRQNPSEIYLIEGHTDTVGADAMNLALSDRRAESVALALTEFFGVPPENMVVQGYGEQFLKVPQEGDIRANRRASVRRITDLLARS</sequence>
<keyword evidence="1" id="KW-0472">Membrane</keyword>
<accession>A0ABV6I213</accession>
<proteinExistence type="predicted"/>
<dbReference type="PANTHER" id="PTHR30329:SF21">
    <property type="entry name" value="LIPOPROTEIN YIAD-RELATED"/>
    <property type="match status" value="1"/>
</dbReference>
<dbReference type="InterPro" id="IPR006665">
    <property type="entry name" value="OmpA-like"/>
</dbReference>
<keyword evidence="3" id="KW-0732">Signal</keyword>
<reference evidence="5 6" key="1">
    <citation type="submission" date="2024-09" db="EMBL/GenBank/DDBJ databases">
        <authorList>
            <person name="Sun Q."/>
            <person name="Mori K."/>
        </authorList>
    </citation>
    <scope>NUCLEOTIDE SEQUENCE [LARGE SCALE GENOMIC DNA]</scope>
    <source>
        <strain evidence="5 6">KCTC 22789</strain>
    </source>
</reference>
<feature type="region of interest" description="Disordered" evidence="2">
    <location>
        <begin position="187"/>
        <end position="534"/>
    </location>
</feature>
<dbReference type="PANTHER" id="PTHR30329">
    <property type="entry name" value="STATOR ELEMENT OF FLAGELLAR MOTOR COMPLEX"/>
    <property type="match status" value="1"/>
</dbReference>
<feature type="compositionally biased region" description="Low complexity" evidence="2">
    <location>
        <begin position="364"/>
        <end position="420"/>
    </location>
</feature>
<feature type="chain" id="PRO_5047263101" evidence="3">
    <location>
        <begin position="29"/>
        <end position="881"/>
    </location>
</feature>
<evidence type="ECO:0000256" key="2">
    <source>
        <dbReference type="SAM" id="MobiDB-lite"/>
    </source>
</evidence>
<protein>
    <submittedName>
        <fullName evidence="5">OmpA family protein</fullName>
    </submittedName>
</protein>
<dbReference type="Proteomes" id="UP001589799">
    <property type="component" value="Unassembled WGS sequence"/>
</dbReference>
<dbReference type="SUPFAM" id="SSF103088">
    <property type="entry name" value="OmpA-like"/>
    <property type="match status" value="1"/>
</dbReference>
<dbReference type="InterPro" id="IPR050330">
    <property type="entry name" value="Bact_OuterMem_StrucFunc"/>
</dbReference>
<feature type="compositionally biased region" description="Low complexity" evidence="2">
    <location>
        <begin position="431"/>
        <end position="479"/>
    </location>
</feature>